<feature type="transmembrane region" description="Helical" evidence="8">
    <location>
        <begin position="54"/>
        <end position="73"/>
    </location>
</feature>
<dbReference type="EMBL" id="OU896717">
    <property type="protein sequence ID" value="CAH1118615.1"/>
    <property type="molecule type" value="Genomic_DNA"/>
</dbReference>
<evidence type="ECO:0000256" key="3">
    <source>
        <dbReference type="ARBA" id="ARBA00022475"/>
    </source>
</evidence>
<dbReference type="Proteomes" id="UP001153737">
    <property type="component" value="Chromosome 11"/>
</dbReference>
<reference evidence="9" key="2">
    <citation type="submission" date="2022-10" db="EMBL/GenBank/DDBJ databases">
        <authorList>
            <consortium name="ENA_rothamsted_submissions"/>
            <consortium name="culmorum"/>
            <person name="King R."/>
        </authorList>
    </citation>
    <scope>NUCLEOTIDE SEQUENCE</scope>
</reference>
<evidence type="ECO:0000256" key="2">
    <source>
        <dbReference type="ARBA" id="ARBA00010532"/>
    </source>
</evidence>
<dbReference type="GO" id="GO:0005886">
    <property type="term" value="C:plasma membrane"/>
    <property type="evidence" value="ECO:0007669"/>
    <property type="project" value="UniProtKB-SubCell"/>
</dbReference>
<comment type="subcellular location">
    <subcellularLocation>
        <location evidence="1">Cell membrane</location>
    </subcellularLocation>
</comment>
<dbReference type="Pfam" id="PF01130">
    <property type="entry name" value="CD36"/>
    <property type="match status" value="1"/>
</dbReference>
<dbReference type="OrthoDB" id="18585at2759"/>
<evidence type="ECO:0000256" key="6">
    <source>
        <dbReference type="ARBA" id="ARBA00023136"/>
    </source>
</evidence>
<dbReference type="PRINTS" id="PR01609">
    <property type="entry name" value="CD36FAMILY"/>
</dbReference>
<reference evidence="9" key="1">
    <citation type="submission" date="2022-01" db="EMBL/GenBank/DDBJ databases">
        <authorList>
            <person name="King R."/>
        </authorList>
    </citation>
    <scope>NUCLEOTIDE SEQUENCE</scope>
</reference>
<keyword evidence="6 8" id="KW-0472">Membrane</keyword>
<evidence type="ECO:0000256" key="8">
    <source>
        <dbReference type="SAM" id="Phobius"/>
    </source>
</evidence>
<feature type="transmembrane region" description="Helical" evidence="8">
    <location>
        <begin position="493"/>
        <end position="511"/>
    </location>
</feature>
<comment type="similarity">
    <text evidence="2">Belongs to the CD36 family.</text>
</comment>
<gene>
    <name evidence="9" type="ORF">PHAECO_LOCUS2285</name>
</gene>
<keyword evidence="7" id="KW-0325">Glycoprotein</keyword>
<keyword evidence="4 8" id="KW-0812">Transmembrane</keyword>
<dbReference type="GO" id="GO:0005044">
    <property type="term" value="F:scavenger receptor activity"/>
    <property type="evidence" value="ECO:0007669"/>
    <property type="project" value="TreeGrafter"/>
</dbReference>
<evidence type="ECO:0008006" key="11">
    <source>
        <dbReference type="Google" id="ProtNLM"/>
    </source>
</evidence>
<name>A0A9P0GKX9_PHACE</name>
<dbReference type="GO" id="GO:0005737">
    <property type="term" value="C:cytoplasm"/>
    <property type="evidence" value="ECO:0007669"/>
    <property type="project" value="TreeGrafter"/>
</dbReference>
<evidence type="ECO:0000313" key="9">
    <source>
        <dbReference type="EMBL" id="CAH1118615.1"/>
    </source>
</evidence>
<dbReference type="AlphaFoldDB" id="A0A9P0GKX9"/>
<evidence type="ECO:0000256" key="7">
    <source>
        <dbReference type="ARBA" id="ARBA00023180"/>
    </source>
</evidence>
<dbReference type="PANTHER" id="PTHR11923">
    <property type="entry name" value="SCAVENGER RECEPTOR CLASS B TYPE-1 SR-B1"/>
    <property type="match status" value="1"/>
</dbReference>
<dbReference type="InterPro" id="IPR002159">
    <property type="entry name" value="CD36_fam"/>
</dbReference>
<keyword evidence="3" id="KW-1003">Cell membrane</keyword>
<evidence type="ECO:0000256" key="4">
    <source>
        <dbReference type="ARBA" id="ARBA00022692"/>
    </source>
</evidence>
<keyword evidence="5 8" id="KW-1133">Transmembrane helix</keyword>
<protein>
    <recommendedName>
        <fullName evidence="11">Scavenger receptor class B member 1</fullName>
    </recommendedName>
</protein>
<keyword evidence="10" id="KW-1185">Reference proteome</keyword>
<accession>A0A9P0GKX9</accession>
<proteinExistence type="inferred from homology"/>
<evidence type="ECO:0000256" key="5">
    <source>
        <dbReference type="ARBA" id="ARBA00022989"/>
    </source>
</evidence>
<dbReference type="PANTHER" id="PTHR11923:SF67">
    <property type="entry name" value="RE68569P"/>
    <property type="match status" value="1"/>
</dbReference>
<evidence type="ECO:0000313" key="10">
    <source>
        <dbReference type="Proteomes" id="UP001153737"/>
    </source>
</evidence>
<sequence>MKEFLALWNRLVGTTYDAVNTNRAVPEHRKARECFQEYPVEPSCSGARKYRTSIIIAILGISGMLLGTAIQVVNPYDMIFRWKLIFEKGGEIYELWRAPPVELYLKVYLWNVTNKDEYMSGRHDKLKVEEVGPYVYRELLTHENVTFNENGTLTAVPKHPLIWVPELSNGRREDDLVILPNIALLSIADVVSDQSYFTRLGLNLLIRQTESLPLVQMTAREFMFGYSSTLMTLGNKFLPNWITFEKLGLIDRMYDFDGDYETVYNGQKLGLENIGLIEKYRGSTKIPQWDSPCGDISGSSDGTKFAGYIQPNDTLMFFRKSMCRAKKLVKVNETIANGLKAYVYHFDPEADDNGHTNERNRCFCKPDRPCLPPGLLDVRGCYYGFPIALSYPHFLDGGRQLSAKVEGTRPERRKHMSYFVIQPDSGLPIELAVRYQINMALGDIATIANCERFDNMILPLLWTEIKLDKLPDSLGVRFRLYLNILPMLEKYCVYGLLIGGLLFLLASTYKFNQVRRKSAKKYPWSEGDLMFNVDRKLSNYIPSGGDRLPKEMRAYLDNVVVPLTRGCREGA</sequence>
<organism evidence="9 10">
    <name type="scientific">Phaedon cochleariae</name>
    <name type="common">Mustard beetle</name>
    <dbReference type="NCBI Taxonomy" id="80249"/>
    <lineage>
        <taxon>Eukaryota</taxon>
        <taxon>Metazoa</taxon>
        <taxon>Ecdysozoa</taxon>
        <taxon>Arthropoda</taxon>
        <taxon>Hexapoda</taxon>
        <taxon>Insecta</taxon>
        <taxon>Pterygota</taxon>
        <taxon>Neoptera</taxon>
        <taxon>Endopterygota</taxon>
        <taxon>Coleoptera</taxon>
        <taxon>Polyphaga</taxon>
        <taxon>Cucujiformia</taxon>
        <taxon>Chrysomeloidea</taxon>
        <taxon>Chrysomelidae</taxon>
        <taxon>Chrysomelinae</taxon>
        <taxon>Chrysomelini</taxon>
        <taxon>Phaedon</taxon>
    </lineage>
</organism>
<evidence type="ECO:0000256" key="1">
    <source>
        <dbReference type="ARBA" id="ARBA00004236"/>
    </source>
</evidence>